<keyword evidence="1" id="KW-0378">Hydrolase</keyword>
<proteinExistence type="predicted"/>
<dbReference type="CDD" id="cd07719">
    <property type="entry name" value="arylsulfatase_AtsA-like_MBL-fold"/>
    <property type="match status" value="1"/>
</dbReference>
<dbReference type="Proteomes" id="UP000295129">
    <property type="component" value="Unassembled WGS sequence"/>
</dbReference>
<dbReference type="PANTHER" id="PTHR46018">
    <property type="entry name" value="ZINC PHOSPHODIESTERASE ELAC PROTEIN 1"/>
    <property type="match status" value="1"/>
</dbReference>
<accession>A0A4R6DZL8</accession>
<evidence type="ECO:0000256" key="1">
    <source>
        <dbReference type="ARBA" id="ARBA00022801"/>
    </source>
</evidence>
<feature type="domain" description="Metallo-beta-lactamase" evidence="3">
    <location>
        <begin position="76"/>
        <end position="277"/>
    </location>
</feature>
<reference evidence="4 5" key="1">
    <citation type="submission" date="2019-03" db="EMBL/GenBank/DDBJ databases">
        <title>Genomic Encyclopedia of Type Strains, Phase IV (KMG-IV): sequencing the most valuable type-strain genomes for metagenomic binning, comparative biology and taxonomic classification.</title>
        <authorList>
            <person name="Goeker M."/>
        </authorList>
    </citation>
    <scope>NUCLEOTIDE SEQUENCE [LARGE SCALE GENOMIC DNA]</scope>
    <source>
        <strain evidence="4 5">DSM 12121</strain>
    </source>
</reference>
<dbReference type="SMART" id="SM00849">
    <property type="entry name" value="Lactamase_B"/>
    <property type="match status" value="1"/>
</dbReference>
<comment type="caution">
    <text evidence="4">The sequence shown here is derived from an EMBL/GenBank/DDBJ whole genome shotgun (WGS) entry which is preliminary data.</text>
</comment>
<dbReference type="Pfam" id="PF12706">
    <property type="entry name" value="Lactamase_B_2"/>
    <property type="match status" value="1"/>
</dbReference>
<dbReference type="GO" id="GO:0042781">
    <property type="term" value="F:3'-tRNA processing endoribonuclease activity"/>
    <property type="evidence" value="ECO:0007669"/>
    <property type="project" value="TreeGrafter"/>
</dbReference>
<gene>
    <name evidence="4" type="ORF">C7389_10883</name>
</gene>
<dbReference type="PANTHER" id="PTHR46018:SF2">
    <property type="entry name" value="ZINC PHOSPHODIESTERASE ELAC PROTEIN 1"/>
    <property type="match status" value="1"/>
</dbReference>
<keyword evidence="2" id="KW-0472">Membrane</keyword>
<feature type="transmembrane region" description="Helical" evidence="2">
    <location>
        <begin position="24"/>
        <end position="46"/>
    </location>
</feature>
<organism evidence="4 5">
    <name type="scientific">Azoarcus indigens</name>
    <dbReference type="NCBI Taxonomy" id="29545"/>
    <lineage>
        <taxon>Bacteria</taxon>
        <taxon>Pseudomonadati</taxon>
        <taxon>Pseudomonadota</taxon>
        <taxon>Betaproteobacteria</taxon>
        <taxon>Rhodocyclales</taxon>
        <taxon>Zoogloeaceae</taxon>
        <taxon>Azoarcus</taxon>
    </lineage>
</organism>
<dbReference type="Gene3D" id="3.60.15.10">
    <property type="entry name" value="Ribonuclease Z/Hydroxyacylglutathione hydrolase-like"/>
    <property type="match status" value="1"/>
</dbReference>
<keyword evidence="2" id="KW-1133">Transmembrane helix</keyword>
<dbReference type="InterPro" id="IPR036866">
    <property type="entry name" value="RibonucZ/Hydroxyglut_hydro"/>
</dbReference>
<evidence type="ECO:0000313" key="4">
    <source>
        <dbReference type="EMBL" id="TDN50840.1"/>
    </source>
</evidence>
<name>A0A4R6DZL8_9RHOO</name>
<keyword evidence="5" id="KW-1185">Reference proteome</keyword>
<dbReference type="RefSeq" id="WP_133591259.1">
    <property type="nucleotide sequence ID" value="NZ_SNVV01000008.1"/>
</dbReference>
<protein>
    <submittedName>
        <fullName evidence="4">Ribonuclease BN (tRNA processing enzyme)</fullName>
    </submittedName>
</protein>
<evidence type="ECO:0000256" key="2">
    <source>
        <dbReference type="SAM" id="Phobius"/>
    </source>
</evidence>
<evidence type="ECO:0000313" key="5">
    <source>
        <dbReference type="Proteomes" id="UP000295129"/>
    </source>
</evidence>
<dbReference type="InterPro" id="IPR006311">
    <property type="entry name" value="TAT_signal"/>
</dbReference>
<dbReference type="InterPro" id="IPR001279">
    <property type="entry name" value="Metallo-B-lactamas"/>
</dbReference>
<dbReference type="PROSITE" id="PS51318">
    <property type="entry name" value="TAT"/>
    <property type="match status" value="1"/>
</dbReference>
<dbReference type="InterPro" id="IPR044094">
    <property type="entry name" value="AtsA-like_MBL-fold"/>
</dbReference>
<dbReference type="EMBL" id="SNVV01000008">
    <property type="protein sequence ID" value="TDN50840.1"/>
    <property type="molecule type" value="Genomic_DNA"/>
</dbReference>
<evidence type="ECO:0000259" key="3">
    <source>
        <dbReference type="SMART" id="SM00849"/>
    </source>
</evidence>
<keyword evidence="2" id="KW-0812">Transmembrane</keyword>
<sequence length="334" mass="36036">MKANEIDTLGKHFPPSQADPQRRALLAGLAGFGGLAAAGLGLPAWAQQPAASASGTRIILVGTKGGPRVGGERSNPCTALLIDGVPYVIDCGQGVARQLVQAGISLRDLRYVFLTHMHSDHNLEYGGLLYSAWATGLKDKVAVYGPPPLEEMTQAFFEYMKFDIDTRIGDEGKPDPRKLVETHTYDRDGVILQNAQVKVSAARNIHPPIHHSYGLRFDTRDRSVVVSGDTNYSEAIVKLATGADVLVHEAIYVPGVDAMLKRVPNAATLREHLLASHTTTEDVGRVAAEAGVKKLVLTHLVPGDDPGITDEMWLEGVRKHYKGEVVVGKDLMVL</sequence>
<dbReference type="OrthoDB" id="9803916at2"/>
<dbReference type="AlphaFoldDB" id="A0A4R6DZL8"/>
<dbReference type="SUPFAM" id="SSF56281">
    <property type="entry name" value="Metallo-hydrolase/oxidoreductase"/>
    <property type="match status" value="1"/>
</dbReference>